<dbReference type="PANTHER" id="PTHR31215">
    <property type="entry name" value="OS05G0510400 PROTEIN-RELATED"/>
    <property type="match status" value="1"/>
</dbReference>
<dbReference type="EMBL" id="LSRQ01004365">
    <property type="protein sequence ID" value="OAY69577.1"/>
    <property type="molecule type" value="Genomic_DNA"/>
</dbReference>
<evidence type="ECO:0000313" key="3">
    <source>
        <dbReference type="EMBL" id="OAY69577.1"/>
    </source>
</evidence>
<name>A0A199UXN1_ANACO</name>
<dbReference type="InterPro" id="IPR044809">
    <property type="entry name" value="AUF1-like"/>
</dbReference>
<protein>
    <submittedName>
        <fullName evidence="3">F-box protein</fullName>
    </submittedName>
</protein>
<organism evidence="3 4">
    <name type="scientific">Ananas comosus</name>
    <name type="common">Pineapple</name>
    <name type="synonym">Ananas ananas</name>
    <dbReference type="NCBI Taxonomy" id="4615"/>
    <lineage>
        <taxon>Eukaryota</taxon>
        <taxon>Viridiplantae</taxon>
        <taxon>Streptophyta</taxon>
        <taxon>Embryophyta</taxon>
        <taxon>Tracheophyta</taxon>
        <taxon>Spermatophyta</taxon>
        <taxon>Magnoliopsida</taxon>
        <taxon>Liliopsida</taxon>
        <taxon>Poales</taxon>
        <taxon>Bromeliaceae</taxon>
        <taxon>Bromelioideae</taxon>
        <taxon>Ananas</taxon>
    </lineage>
</organism>
<feature type="domain" description="F-box" evidence="2">
    <location>
        <begin position="35"/>
        <end position="83"/>
    </location>
</feature>
<comment type="caution">
    <text evidence="3">The sequence shown here is derived from an EMBL/GenBank/DDBJ whole genome shotgun (WGS) entry which is preliminary data.</text>
</comment>
<reference evidence="3 4" key="1">
    <citation type="journal article" date="2016" name="DNA Res.">
        <title>The draft genome of MD-2 pineapple using hybrid error correction of long reads.</title>
        <authorList>
            <person name="Redwan R.M."/>
            <person name="Saidin A."/>
            <person name="Kumar S.V."/>
        </authorList>
    </citation>
    <scope>NUCLEOTIDE SEQUENCE [LARGE SCALE GENOMIC DNA]</scope>
    <source>
        <strain evidence="4">cv. MD2</strain>
        <tissue evidence="3">Leaf</tissue>
    </source>
</reference>
<accession>A0A199UXN1</accession>
<feature type="region of interest" description="Disordered" evidence="1">
    <location>
        <begin position="233"/>
        <end position="264"/>
    </location>
</feature>
<dbReference type="InterPro" id="IPR001810">
    <property type="entry name" value="F-box_dom"/>
</dbReference>
<dbReference type="InterPro" id="IPR036047">
    <property type="entry name" value="F-box-like_dom_sf"/>
</dbReference>
<evidence type="ECO:0000256" key="1">
    <source>
        <dbReference type="SAM" id="MobiDB-lite"/>
    </source>
</evidence>
<feature type="region of interest" description="Disordered" evidence="1">
    <location>
        <begin position="136"/>
        <end position="156"/>
    </location>
</feature>
<dbReference type="AlphaFoldDB" id="A0A199UXN1"/>
<dbReference type="Pfam" id="PF12937">
    <property type="entry name" value="F-box-like"/>
    <property type="match status" value="1"/>
</dbReference>
<dbReference type="STRING" id="4615.A0A199UXN1"/>
<dbReference type="Proteomes" id="UP000092600">
    <property type="component" value="Unassembled WGS sequence"/>
</dbReference>
<evidence type="ECO:0000313" key="4">
    <source>
        <dbReference type="Proteomes" id="UP000092600"/>
    </source>
</evidence>
<dbReference type="SUPFAM" id="SSF81383">
    <property type="entry name" value="F-box domain"/>
    <property type="match status" value="1"/>
</dbReference>
<dbReference type="PROSITE" id="PS50181">
    <property type="entry name" value="FBOX"/>
    <property type="match status" value="1"/>
</dbReference>
<proteinExistence type="predicted"/>
<evidence type="ECO:0000259" key="2">
    <source>
        <dbReference type="PROSITE" id="PS50181"/>
    </source>
</evidence>
<sequence>MSSVVVGGEAADLGGARPWAAAEEEADADADADGIDHFDRLPDPILLVIFNRIGDVKALGRLCLVSRRFHGLVPLVDNVLVRVDCVISDDPSAAGAAASCGAARSRGVFSHLARLVLGGLVKPLQALGQIIAPATASSSSSSSSFSSTGPRRSSSSSSAAASSCASAAYSSVAASEVSHHSPSEVLKNFKEIRRLRIELPAGELGIDDGVLLKWRADFGSTLDSCVILAASSISPKSTNPNPNPTSHDASCSGSSSSGSADDNGNIPESFYTNGSLKLRVVWTISSLIAASARHYLLQPIIADHETLETLDLTDADGQGVLTMDASQLRELRVRPVSVSGTSHRTLMPALSMRLWYAQHLELPGGMALKGATLVAIRPSEERTREGGNGPLGSSDGCWVANAFEEPYRRAVRMLMKRRMYCLEMNSF</sequence>
<gene>
    <name evidence="3" type="ORF">ACMD2_12879</name>
</gene>